<feature type="transmembrane region" description="Helical" evidence="7">
    <location>
        <begin position="357"/>
        <end position="374"/>
    </location>
</feature>
<evidence type="ECO:0000313" key="10">
    <source>
        <dbReference type="Proteomes" id="UP000230551"/>
    </source>
</evidence>
<dbReference type="Gene3D" id="1.20.1250.20">
    <property type="entry name" value="MFS general substrate transporter like domains"/>
    <property type="match status" value="1"/>
</dbReference>
<dbReference type="PROSITE" id="PS50850">
    <property type="entry name" value="MFS"/>
    <property type="match status" value="1"/>
</dbReference>
<feature type="transmembrane region" description="Helical" evidence="7">
    <location>
        <begin position="113"/>
        <end position="134"/>
    </location>
</feature>
<evidence type="ECO:0000313" key="9">
    <source>
        <dbReference type="EMBL" id="PIB76556.1"/>
    </source>
</evidence>
<dbReference type="RefSeq" id="WP_090591761.1">
    <property type="nucleotide sequence ID" value="NZ_CP104302.1"/>
</dbReference>
<keyword evidence="3" id="KW-1003">Cell membrane</keyword>
<dbReference type="OrthoDB" id="9812221at2"/>
<comment type="caution">
    <text evidence="9">The sequence shown here is derived from an EMBL/GenBank/DDBJ whole genome shotgun (WGS) entry which is preliminary data.</text>
</comment>
<keyword evidence="4 7" id="KW-0812">Transmembrane</keyword>
<sequence>MAAETDSAVTPTGAPLALAALLAGTLVGTVGNSVVNVPLSSILADFDAPLTSGVFVVVGFLLAFAASMPLAGWVGDRFGRRKVYCLALIATIVCSLGAATAPSLEVLITWRTLGGIAAAPFAPVVMGLIQWLFWGEQRSRAIGAWASVNGLGQAIGPTMGGLVADAWGWRWVFVPLIPVALIGLIGTLRHIPATPGRRASLDVVGAVTLTVGAATLVFGLAQIARPDPVAIGALIVGAASLVWFTAHSLRTPAPFVDLRLASESRFLRSTLAAFAQMFTLNATLVAIPLYLVSGGASESAAGLTLFAVPAVMALLGPPVGRYMDQLRPRRVLRTGLILLILAEVALALLVGRAGLPTIALLAALALVGAGAGLVQTPAANGATKSPAGQQGTGLGLFNLVRFTGSAAGAAWVAVALDVATLPTVFWVAAGMALVGLAASFVGPDPERTPWAATPP</sequence>
<evidence type="ECO:0000256" key="5">
    <source>
        <dbReference type="ARBA" id="ARBA00022989"/>
    </source>
</evidence>
<evidence type="ECO:0000256" key="1">
    <source>
        <dbReference type="ARBA" id="ARBA00004651"/>
    </source>
</evidence>
<reference evidence="9 10" key="1">
    <citation type="journal article" date="2017" name="Infect. Genet. Evol.">
        <title>The new phylogeny of the genus Mycobacterium: The old and the news.</title>
        <authorList>
            <person name="Tortoli E."/>
            <person name="Fedrizzi T."/>
            <person name="Meehan C.J."/>
            <person name="Trovato A."/>
            <person name="Grottola A."/>
            <person name="Giacobazzi E."/>
            <person name="Serpini G.F."/>
            <person name="Tagliazucchi S."/>
            <person name="Fabio A."/>
            <person name="Bettua C."/>
            <person name="Bertorelli R."/>
            <person name="Frascaro F."/>
            <person name="De Sanctis V."/>
            <person name="Pecorari M."/>
            <person name="Jousson O."/>
            <person name="Segata N."/>
            <person name="Cirillo D.M."/>
        </authorList>
    </citation>
    <scope>NUCLEOTIDE SEQUENCE [LARGE SCALE GENOMIC DNA]</scope>
    <source>
        <strain evidence="9 10">CIP1034565</strain>
    </source>
</reference>
<evidence type="ECO:0000256" key="2">
    <source>
        <dbReference type="ARBA" id="ARBA00022448"/>
    </source>
</evidence>
<dbReference type="GO" id="GO:0005886">
    <property type="term" value="C:plasma membrane"/>
    <property type="evidence" value="ECO:0007669"/>
    <property type="project" value="UniProtKB-SubCell"/>
</dbReference>
<accession>A0A2G5PE12</accession>
<dbReference type="Proteomes" id="UP000230551">
    <property type="component" value="Unassembled WGS sequence"/>
</dbReference>
<proteinExistence type="predicted"/>
<protein>
    <submittedName>
        <fullName evidence="9">MFS transporter</fullName>
    </submittedName>
</protein>
<feature type="transmembrane region" description="Helical" evidence="7">
    <location>
        <begin position="420"/>
        <end position="441"/>
    </location>
</feature>
<dbReference type="Pfam" id="PF07690">
    <property type="entry name" value="MFS_1"/>
    <property type="match status" value="2"/>
</dbReference>
<dbReference type="SUPFAM" id="SSF103473">
    <property type="entry name" value="MFS general substrate transporter"/>
    <property type="match status" value="1"/>
</dbReference>
<dbReference type="Gene3D" id="1.20.1720.10">
    <property type="entry name" value="Multidrug resistance protein D"/>
    <property type="match status" value="1"/>
</dbReference>
<dbReference type="CDD" id="cd17321">
    <property type="entry name" value="MFS_MMR_MDR_like"/>
    <property type="match status" value="1"/>
</dbReference>
<gene>
    <name evidence="9" type="ORF">CQY22_005435</name>
</gene>
<feature type="transmembrane region" description="Helical" evidence="7">
    <location>
        <begin position="229"/>
        <end position="249"/>
    </location>
</feature>
<feature type="transmembrane region" description="Helical" evidence="7">
    <location>
        <begin position="270"/>
        <end position="293"/>
    </location>
</feature>
<feature type="transmembrane region" description="Helical" evidence="7">
    <location>
        <begin position="83"/>
        <end position="101"/>
    </location>
</feature>
<dbReference type="PANTHER" id="PTHR42718">
    <property type="entry name" value="MAJOR FACILITATOR SUPERFAMILY MULTIDRUG TRANSPORTER MFSC"/>
    <property type="match status" value="1"/>
</dbReference>
<evidence type="ECO:0000256" key="7">
    <source>
        <dbReference type="SAM" id="Phobius"/>
    </source>
</evidence>
<dbReference type="InterPro" id="IPR036259">
    <property type="entry name" value="MFS_trans_sf"/>
</dbReference>
<dbReference type="AlphaFoldDB" id="A0A2G5PE12"/>
<keyword evidence="5 7" id="KW-1133">Transmembrane helix</keyword>
<dbReference type="PRINTS" id="PR01036">
    <property type="entry name" value="TCRTETB"/>
</dbReference>
<dbReference type="InterPro" id="IPR020846">
    <property type="entry name" value="MFS_dom"/>
</dbReference>
<comment type="subcellular location">
    <subcellularLocation>
        <location evidence="1">Cell membrane</location>
        <topology evidence="1">Multi-pass membrane protein</topology>
    </subcellularLocation>
</comment>
<dbReference type="GO" id="GO:0022857">
    <property type="term" value="F:transmembrane transporter activity"/>
    <property type="evidence" value="ECO:0007669"/>
    <property type="project" value="InterPro"/>
</dbReference>
<feature type="transmembrane region" description="Helical" evidence="7">
    <location>
        <begin position="169"/>
        <end position="188"/>
    </location>
</feature>
<dbReference type="EMBL" id="PDCN02000004">
    <property type="protein sequence ID" value="PIB76556.1"/>
    <property type="molecule type" value="Genomic_DNA"/>
</dbReference>
<name>A0A2G5PE12_9MYCO</name>
<keyword evidence="6 7" id="KW-0472">Membrane</keyword>
<dbReference type="PANTHER" id="PTHR42718:SF46">
    <property type="entry name" value="BLR6921 PROTEIN"/>
    <property type="match status" value="1"/>
</dbReference>
<feature type="transmembrane region" description="Helical" evidence="7">
    <location>
        <begin position="200"/>
        <end position="223"/>
    </location>
</feature>
<dbReference type="InterPro" id="IPR011701">
    <property type="entry name" value="MFS"/>
</dbReference>
<feature type="domain" description="Major facilitator superfamily (MFS) profile" evidence="8">
    <location>
        <begin position="17"/>
        <end position="447"/>
    </location>
</feature>
<evidence type="ECO:0000259" key="8">
    <source>
        <dbReference type="PROSITE" id="PS50850"/>
    </source>
</evidence>
<feature type="transmembrane region" description="Helical" evidence="7">
    <location>
        <begin position="395"/>
        <end position="414"/>
    </location>
</feature>
<evidence type="ECO:0000256" key="4">
    <source>
        <dbReference type="ARBA" id="ARBA00022692"/>
    </source>
</evidence>
<keyword evidence="2" id="KW-0813">Transport</keyword>
<organism evidence="9 10">
    <name type="scientific">Mycolicibacterium brumae</name>
    <dbReference type="NCBI Taxonomy" id="85968"/>
    <lineage>
        <taxon>Bacteria</taxon>
        <taxon>Bacillati</taxon>
        <taxon>Actinomycetota</taxon>
        <taxon>Actinomycetes</taxon>
        <taxon>Mycobacteriales</taxon>
        <taxon>Mycobacteriaceae</taxon>
        <taxon>Mycolicibacterium</taxon>
    </lineage>
</organism>
<dbReference type="STRING" id="85968.GCA_900073015_03204"/>
<feature type="transmembrane region" description="Helical" evidence="7">
    <location>
        <begin position="12"/>
        <end position="30"/>
    </location>
</feature>
<keyword evidence="10" id="KW-1185">Reference proteome</keyword>
<evidence type="ECO:0000256" key="6">
    <source>
        <dbReference type="ARBA" id="ARBA00023136"/>
    </source>
</evidence>
<feature type="transmembrane region" description="Helical" evidence="7">
    <location>
        <begin position="299"/>
        <end position="319"/>
    </location>
</feature>
<evidence type="ECO:0000256" key="3">
    <source>
        <dbReference type="ARBA" id="ARBA00022475"/>
    </source>
</evidence>
<feature type="transmembrane region" description="Helical" evidence="7">
    <location>
        <begin position="50"/>
        <end position="71"/>
    </location>
</feature>
<feature type="transmembrane region" description="Helical" evidence="7">
    <location>
        <begin position="331"/>
        <end position="351"/>
    </location>
</feature>